<dbReference type="AlphaFoldDB" id="A0A9U8ENU8"/>
<proteinExistence type="predicted"/>
<dbReference type="OMA" id="HYYRSMR"/>
<dbReference type="PANTHER" id="PTHR20873">
    <property type="entry name" value="L-SERYL-TRNA(SEC) KINASE"/>
    <property type="match status" value="1"/>
</dbReference>
<dbReference type="InterPro" id="IPR052648">
    <property type="entry name" value="Ser-tRNA(Sec)_kinase"/>
</dbReference>
<gene>
    <name evidence="4" type="primary">LOC106079838</name>
</gene>
<evidence type="ECO:0000256" key="1">
    <source>
        <dbReference type="ARBA" id="ARBA00022741"/>
    </source>
</evidence>
<reference evidence="4" key="1">
    <citation type="submission" date="2025-08" db="UniProtKB">
        <authorList>
            <consortium name="RefSeq"/>
        </authorList>
    </citation>
    <scope>IDENTIFICATION</scope>
</reference>
<dbReference type="Pfam" id="PF08433">
    <property type="entry name" value="KTI12"/>
    <property type="match status" value="1"/>
</dbReference>
<name>A0A9U8ENU8_BIOGL</name>
<accession>A0A9U8ENU8</accession>
<dbReference type="PANTHER" id="PTHR20873:SF0">
    <property type="entry name" value="L-SERYL-TRNA(SEC) KINASE"/>
    <property type="match status" value="1"/>
</dbReference>
<protein>
    <submittedName>
        <fullName evidence="4">L-seryl-tRNA(Sec) kinase-like</fullName>
    </submittedName>
</protein>
<keyword evidence="2" id="KW-0067">ATP-binding</keyword>
<dbReference type="RefSeq" id="XP_013096520.2">
    <property type="nucleotide sequence ID" value="XM_013241066.2"/>
</dbReference>
<dbReference type="InterPro" id="IPR027417">
    <property type="entry name" value="P-loop_NTPase"/>
</dbReference>
<organism evidence="3 4">
    <name type="scientific">Biomphalaria glabrata</name>
    <name type="common">Bloodfluke planorb</name>
    <name type="synonym">Freshwater snail</name>
    <dbReference type="NCBI Taxonomy" id="6526"/>
    <lineage>
        <taxon>Eukaryota</taxon>
        <taxon>Metazoa</taxon>
        <taxon>Spiralia</taxon>
        <taxon>Lophotrochozoa</taxon>
        <taxon>Mollusca</taxon>
        <taxon>Gastropoda</taxon>
        <taxon>Heterobranchia</taxon>
        <taxon>Euthyneura</taxon>
        <taxon>Panpulmonata</taxon>
        <taxon>Hygrophila</taxon>
        <taxon>Lymnaeoidea</taxon>
        <taxon>Planorbidae</taxon>
        <taxon>Biomphalaria</taxon>
    </lineage>
</organism>
<dbReference type="InterPro" id="IPR013641">
    <property type="entry name" value="KTI12/PSTK"/>
</dbReference>
<evidence type="ECO:0000256" key="2">
    <source>
        <dbReference type="ARBA" id="ARBA00022840"/>
    </source>
</evidence>
<dbReference type="SUPFAM" id="SSF52540">
    <property type="entry name" value="P-loop containing nucleoside triphosphate hydrolases"/>
    <property type="match status" value="1"/>
</dbReference>
<dbReference type="OrthoDB" id="9972657at2759"/>
<dbReference type="GeneID" id="106079838"/>
<sequence length="362" mass="41053">MSDFRIAFCVLCGLPAAGKTSFLNFVSTLLTGKNKTNSSTAKSIIFEETGTDYMKVVGIHYDIVIPYQVYQEQSVGEQPQQAVKVWKNSRQDVLLLMNVLIHGLLACAGKRQFYISQPEGINDDLWKRFVQLLQPLATSWEPSVNKVLIVIDDNMHLRSMRYEYYKLAREYGVGYCQIVLDIALDKALERNLHRTGVDQVSQDVITKMAKTLEVPDPSKNSWEKLSLTISDDVEIDWDLVISFIKTAFLNPVQPVVRKNQEESATSRSQCSSSVLHQADLILRKCVSSWLAENKLNRSLSEFQQCVKHANHTKESILSKLHQGDCDISVSLVAESQNAARDPQCLLYKFIEDLFLTQIKTKL</sequence>
<dbReference type="GO" id="GO:0000049">
    <property type="term" value="F:tRNA binding"/>
    <property type="evidence" value="ECO:0007669"/>
    <property type="project" value="TreeGrafter"/>
</dbReference>
<dbReference type="KEGG" id="bgt:106079838"/>
<keyword evidence="1" id="KW-0547">Nucleotide-binding</keyword>
<evidence type="ECO:0000313" key="3">
    <source>
        <dbReference type="Proteomes" id="UP001165740"/>
    </source>
</evidence>
<keyword evidence="3" id="KW-1185">Reference proteome</keyword>
<evidence type="ECO:0000313" key="4">
    <source>
        <dbReference type="RefSeq" id="XP_013096520.2"/>
    </source>
</evidence>
<dbReference type="GO" id="GO:0005524">
    <property type="term" value="F:ATP binding"/>
    <property type="evidence" value="ECO:0007669"/>
    <property type="project" value="UniProtKB-KW"/>
</dbReference>
<dbReference type="GO" id="GO:0016301">
    <property type="term" value="F:kinase activity"/>
    <property type="evidence" value="ECO:0007669"/>
    <property type="project" value="TreeGrafter"/>
</dbReference>
<dbReference type="Gene3D" id="3.40.50.300">
    <property type="entry name" value="P-loop containing nucleotide triphosphate hydrolases"/>
    <property type="match status" value="1"/>
</dbReference>
<dbReference type="Proteomes" id="UP001165740">
    <property type="component" value="Chromosome 1"/>
</dbReference>